<keyword evidence="1 11" id="KW-0813">Transport</keyword>
<evidence type="ECO:0000256" key="10">
    <source>
        <dbReference type="ARBA" id="ARBA00023136"/>
    </source>
</evidence>
<keyword evidence="8 11" id="KW-1133">Transmembrane helix</keyword>
<sequence>MKNLMKSIRITLVFCVFFSVCYILVLWIFAQFAAPGEGGNAETVKLNGKVVGVANVGQVFTKDIFFWGRPSCAGDGYDGTSSAGSNKGVTNEEYLAEVEARIDTFLVYHPYLKREDVPAEMVTASASGLDPDITPECAYVQVRRVAEARDMDESDVKAIVDKMIEKPLLGIFGPAKINVLKLNVALEEINPTVNR</sequence>
<reference evidence="12 13" key="1">
    <citation type="submission" date="2018-08" db="EMBL/GenBank/DDBJ databases">
        <title>A genome reference for cultivated species of the human gut microbiota.</title>
        <authorList>
            <person name="Zou Y."/>
            <person name="Xue W."/>
            <person name="Luo G."/>
        </authorList>
    </citation>
    <scope>NUCLEOTIDE SEQUENCE [LARGE SCALE GENOMIC DNA]</scope>
    <source>
        <strain evidence="12 13">AM42-38</strain>
    </source>
</reference>
<protein>
    <recommendedName>
        <fullName evidence="11">Potassium-transporting ATPase KdpC subunit</fullName>
    </recommendedName>
    <alternativeName>
        <fullName evidence="11">ATP phosphohydrolase [potassium-transporting] C chain</fullName>
    </alternativeName>
    <alternativeName>
        <fullName evidence="11">Potassium-binding and translocating subunit C</fullName>
    </alternativeName>
    <alternativeName>
        <fullName evidence="11">Potassium-translocating ATPase C chain</fullName>
    </alternativeName>
</protein>
<name>A0A413SV97_9BACT</name>
<evidence type="ECO:0000256" key="6">
    <source>
        <dbReference type="ARBA" id="ARBA00022840"/>
    </source>
</evidence>
<evidence type="ECO:0000256" key="3">
    <source>
        <dbReference type="ARBA" id="ARBA00022538"/>
    </source>
</evidence>
<evidence type="ECO:0000313" key="13">
    <source>
        <dbReference type="Proteomes" id="UP000283855"/>
    </source>
</evidence>
<dbReference type="RefSeq" id="WP_118401045.1">
    <property type="nucleotide sequence ID" value="NZ_CABJGD010000056.1"/>
</dbReference>
<evidence type="ECO:0000256" key="11">
    <source>
        <dbReference type="HAMAP-Rule" id="MF_00276"/>
    </source>
</evidence>
<evidence type="ECO:0000256" key="7">
    <source>
        <dbReference type="ARBA" id="ARBA00022958"/>
    </source>
</evidence>
<dbReference type="Proteomes" id="UP000283855">
    <property type="component" value="Unassembled WGS sequence"/>
</dbReference>
<dbReference type="GO" id="GO:0005886">
    <property type="term" value="C:plasma membrane"/>
    <property type="evidence" value="ECO:0007669"/>
    <property type="project" value="UniProtKB-SubCell"/>
</dbReference>
<dbReference type="NCBIfam" id="NF010606">
    <property type="entry name" value="PRK14002.1"/>
    <property type="match status" value="1"/>
</dbReference>
<keyword evidence="3 11" id="KW-0633">Potassium transport</keyword>
<evidence type="ECO:0000256" key="2">
    <source>
        <dbReference type="ARBA" id="ARBA00022475"/>
    </source>
</evidence>
<dbReference type="Pfam" id="PF02669">
    <property type="entry name" value="KdpC"/>
    <property type="match status" value="1"/>
</dbReference>
<dbReference type="AlphaFoldDB" id="A0A413SV97"/>
<evidence type="ECO:0000256" key="8">
    <source>
        <dbReference type="ARBA" id="ARBA00022989"/>
    </source>
</evidence>
<dbReference type="EMBL" id="QSFT01000056">
    <property type="protein sequence ID" value="RHA72952.1"/>
    <property type="molecule type" value="Genomic_DNA"/>
</dbReference>
<evidence type="ECO:0000256" key="5">
    <source>
        <dbReference type="ARBA" id="ARBA00022741"/>
    </source>
</evidence>
<comment type="similarity">
    <text evidence="11">Belongs to the KdpC family.</text>
</comment>
<dbReference type="GO" id="GO:0008556">
    <property type="term" value="F:P-type potassium transmembrane transporter activity"/>
    <property type="evidence" value="ECO:0007669"/>
    <property type="project" value="InterPro"/>
</dbReference>
<keyword evidence="9 11" id="KW-0406">Ion transport</keyword>
<keyword evidence="10 11" id="KW-0472">Membrane</keyword>
<comment type="subunit">
    <text evidence="11">The system is composed of three essential subunits: KdpA, KdpB and KdpC.</text>
</comment>
<evidence type="ECO:0000256" key="4">
    <source>
        <dbReference type="ARBA" id="ARBA00022692"/>
    </source>
</evidence>
<proteinExistence type="inferred from homology"/>
<organism evidence="12 13">
    <name type="scientific">Phocaeicola coprophilus</name>
    <dbReference type="NCBI Taxonomy" id="387090"/>
    <lineage>
        <taxon>Bacteria</taxon>
        <taxon>Pseudomonadati</taxon>
        <taxon>Bacteroidota</taxon>
        <taxon>Bacteroidia</taxon>
        <taxon>Bacteroidales</taxon>
        <taxon>Bacteroidaceae</taxon>
        <taxon>Phocaeicola</taxon>
    </lineage>
</organism>
<gene>
    <name evidence="11" type="primary">kdpC</name>
    <name evidence="12" type="ORF">DW921_14800</name>
</gene>
<evidence type="ECO:0000313" key="12">
    <source>
        <dbReference type="EMBL" id="RHA72952.1"/>
    </source>
</evidence>
<comment type="caution">
    <text evidence="12">The sequence shown here is derived from an EMBL/GenBank/DDBJ whole genome shotgun (WGS) entry which is preliminary data.</text>
</comment>
<dbReference type="HAMAP" id="MF_00276">
    <property type="entry name" value="KdpC"/>
    <property type="match status" value="1"/>
</dbReference>
<comment type="subcellular location">
    <subcellularLocation>
        <location evidence="11">Cell membrane</location>
        <topology evidence="11">Single-pass membrane protein</topology>
    </subcellularLocation>
</comment>
<keyword evidence="6 11" id="KW-0067">ATP-binding</keyword>
<dbReference type="GO" id="GO:0005524">
    <property type="term" value="F:ATP binding"/>
    <property type="evidence" value="ECO:0007669"/>
    <property type="project" value="UniProtKB-UniRule"/>
</dbReference>
<comment type="function">
    <text evidence="11">Part of the high-affinity ATP-driven potassium transport (or Kdp) system, which catalyzes the hydrolysis of ATP coupled with the electrogenic transport of potassium into the cytoplasm. This subunit acts as a catalytic chaperone that increases the ATP-binding affinity of the ATP-hydrolyzing subunit KdpB by the formation of a transient KdpB/KdpC/ATP ternary complex.</text>
</comment>
<dbReference type="PIRSF" id="PIRSF001296">
    <property type="entry name" value="K_ATPase_KdpC"/>
    <property type="match status" value="1"/>
</dbReference>
<keyword evidence="2 11" id="KW-1003">Cell membrane</keyword>
<evidence type="ECO:0000256" key="9">
    <source>
        <dbReference type="ARBA" id="ARBA00023065"/>
    </source>
</evidence>
<dbReference type="InterPro" id="IPR003820">
    <property type="entry name" value="KdpC"/>
</dbReference>
<feature type="transmembrane region" description="Helical" evidence="11">
    <location>
        <begin position="12"/>
        <end position="30"/>
    </location>
</feature>
<accession>A0A413SV97</accession>
<keyword evidence="7 11" id="KW-0630">Potassium</keyword>
<dbReference type="PANTHER" id="PTHR30042:SF2">
    <property type="entry name" value="POTASSIUM-TRANSPORTING ATPASE KDPC SUBUNIT"/>
    <property type="match status" value="1"/>
</dbReference>
<keyword evidence="5 11" id="KW-0547">Nucleotide-binding</keyword>
<keyword evidence="4 11" id="KW-0812">Transmembrane</keyword>
<dbReference type="PANTHER" id="PTHR30042">
    <property type="entry name" value="POTASSIUM-TRANSPORTING ATPASE C CHAIN"/>
    <property type="match status" value="1"/>
</dbReference>
<evidence type="ECO:0000256" key="1">
    <source>
        <dbReference type="ARBA" id="ARBA00022448"/>
    </source>
</evidence>